<dbReference type="Proteomes" id="UP001230188">
    <property type="component" value="Unassembled WGS sequence"/>
</dbReference>
<dbReference type="PANTHER" id="PTHR10655:SF17">
    <property type="entry name" value="LYSOPHOSPHOLIPASE-LIKE PROTEIN 1"/>
    <property type="match status" value="1"/>
</dbReference>
<dbReference type="GO" id="GO:0008474">
    <property type="term" value="F:palmitoyl-(protein) hydrolase activity"/>
    <property type="evidence" value="ECO:0007669"/>
    <property type="project" value="TreeGrafter"/>
</dbReference>
<reference evidence="4" key="1">
    <citation type="submission" date="2023-01" db="EMBL/GenBank/DDBJ databases">
        <title>Metagenome sequencing of chrysophaentin producing Chrysophaeum taylorii.</title>
        <authorList>
            <person name="Davison J."/>
            <person name="Bewley C."/>
        </authorList>
    </citation>
    <scope>NUCLEOTIDE SEQUENCE</scope>
    <source>
        <strain evidence="4">NIES-1699</strain>
    </source>
</reference>
<keyword evidence="5" id="KW-1185">Reference proteome</keyword>
<gene>
    <name evidence="4" type="ORF">CTAYLR_001997</name>
</gene>
<evidence type="ECO:0000256" key="1">
    <source>
        <dbReference type="ARBA" id="ARBA00006499"/>
    </source>
</evidence>
<dbReference type="Pfam" id="PF02230">
    <property type="entry name" value="Abhydrolase_2"/>
    <property type="match status" value="1"/>
</dbReference>
<feature type="domain" description="Phospholipase/carboxylesterase/thioesterase" evidence="3">
    <location>
        <begin position="6"/>
        <end position="212"/>
    </location>
</feature>
<organism evidence="4 5">
    <name type="scientific">Chrysophaeum taylorii</name>
    <dbReference type="NCBI Taxonomy" id="2483200"/>
    <lineage>
        <taxon>Eukaryota</taxon>
        <taxon>Sar</taxon>
        <taxon>Stramenopiles</taxon>
        <taxon>Ochrophyta</taxon>
        <taxon>Pelagophyceae</taxon>
        <taxon>Pelagomonadales</taxon>
        <taxon>Pelagomonadaceae</taxon>
        <taxon>Chrysophaeum</taxon>
    </lineage>
</organism>
<dbReference type="GO" id="GO:0005737">
    <property type="term" value="C:cytoplasm"/>
    <property type="evidence" value="ECO:0007669"/>
    <property type="project" value="TreeGrafter"/>
</dbReference>
<evidence type="ECO:0000313" key="4">
    <source>
        <dbReference type="EMBL" id="KAJ8600201.1"/>
    </source>
</evidence>
<dbReference type="InterPro" id="IPR029058">
    <property type="entry name" value="AB_hydrolase_fold"/>
</dbReference>
<sequence>MVRVGIIFMHGLGDTPSGWASLKHQLDPVLREKLGSAASIEWEFPAAPLAGVTINGGTVMTSWFDIVDWPIGLSARDDDDGMRASVSKIHEVIAAMEARDVPAGNIVVGGFSQGGAVALNATYRYGKKLAACVCLSGWLQQKNEFEAKAKAGPNAQTPLFWGHGIFDDIVLVEQQEHGAELIKKAGVPVLAREYRTSHSSHPLEIEDLASFLLSEAWAPSSGGGGGEC</sequence>
<dbReference type="AlphaFoldDB" id="A0AAD7U8K5"/>
<dbReference type="PANTHER" id="PTHR10655">
    <property type="entry name" value="LYSOPHOSPHOLIPASE-RELATED"/>
    <property type="match status" value="1"/>
</dbReference>
<evidence type="ECO:0000256" key="2">
    <source>
        <dbReference type="ARBA" id="ARBA00022801"/>
    </source>
</evidence>
<comment type="caution">
    <text evidence="4">The sequence shown here is derived from an EMBL/GenBank/DDBJ whole genome shotgun (WGS) entry which is preliminary data.</text>
</comment>
<dbReference type="GO" id="GO:0052689">
    <property type="term" value="F:carboxylic ester hydrolase activity"/>
    <property type="evidence" value="ECO:0007669"/>
    <property type="project" value="TreeGrafter"/>
</dbReference>
<dbReference type="InterPro" id="IPR003140">
    <property type="entry name" value="PLipase/COase/thioEstase"/>
</dbReference>
<evidence type="ECO:0000259" key="3">
    <source>
        <dbReference type="Pfam" id="PF02230"/>
    </source>
</evidence>
<dbReference type="EMBL" id="JAQMWT010000526">
    <property type="protein sequence ID" value="KAJ8600201.1"/>
    <property type="molecule type" value="Genomic_DNA"/>
</dbReference>
<dbReference type="SUPFAM" id="SSF53474">
    <property type="entry name" value="alpha/beta-Hydrolases"/>
    <property type="match status" value="1"/>
</dbReference>
<accession>A0AAD7U8K5</accession>
<protein>
    <recommendedName>
        <fullName evidence="3">Phospholipase/carboxylesterase/thioesterase domain-containing protein</fullName>
    </recommendedName>
</protein>
<keyword evidence="2" id="KW-0378">Hydrolase</keyword>
<proteinExistence type="inferred from homology"/>
<name>A0AAD7U8K5_9STRA</name>
<evidence type="ECO:0000313" key="5">
    <source>
        <dbReference type="Proteomes" id="UP001230188"/>
    </source>
</evidence>
<comment type="similarity">
    <text evidence="1">Belongs to the AB hydrolase superfamily. AB hydrolase 2 family.</text>
</comment>
<dbReference type="InterPro" id="IPR050565">
    <property type="entry name" value="LYPA1-2/EST-like"/>
</dbReference>
<dbReference type="Gene3D" id="3.40.50.1820">
    <property type="entry name" value="alpha/beta hydrolase"/>
    <property type="match status" value="1"/>
</dbReference>